<comment type="caution">
    <text evidence="2">The sequence shown here is derived from an EMBL/GenBank/DDBJ whole genome shotgun (WGS) entry which is preliminary data.</text>
</comment>
<evidence type="ECO:0000256" key="1">
    <source>
        <dbReference type="SAM" id="MobiDB-lite"/>
    </source>
</evidence>
<name>A0A8H3U0M7_VENIN</name>
<dbReference type="EMBL" id="WNWS01005612">
    <property type="protein sequence ID" value="KAE9961042.1"/>
    <property type="molecule type" value="Genomic_DNA"/>
</dbReference>
<feature type="non-terminal residue" evidence="2">
    <location>
        <position position="172"/>
    </location>
</feature>
<evidence type="ECO:0000313" key="2">
    <source>
        <dbReference type="EMBL" id="KAE9961042.1"/>
    </source>
</evidence>
<sequence length="172" mass="19649">YATQHDREGTFIAGATSNSDDQEEDQKSGARRNSALDQDSDGDESTRRIIPKDIENPSDSASFYSNSPEASSSRQSFDNLENFQIIQPILDLINKIPSTNKETKLALFRVNKQIYEEARQILQEILTRNLNINELMEHFPAGIDDSAWLRFLDFTFQARNIHVTIVLMPRDL</sequence>
<feature type="compositionally biased region" description="Polar residues" evidence="1">
    <location>
        <begin position="57"/>
        <end position="76"/>
    </location>
</feature>
<evidence type="ECO:0000313" key="3">
    <source>
        <dbReference type="Proteomes" id="UP000447873"/>
    </source>
</evidence>
<feature type="compositionally biased region" description="Basic and acidic residues" evidence="1">
    <location>
        <begin position="44"/>
        <end position="55"/>
    </location>
</feature>
<feature type="region of interest" description="Disordered" evidence="1">
    <location>
        <begin position="1"/>
        <end position="76"/>
    </location>
</feature>
<organism evidence="2 3">
    <name type="scientific">Venturia inaequalis</name>
    <name type="common">Apple scab fungus</name>
    <dbReference type="NCBI Taxonomy" id="5025"/>
    <lineage>
        <taxon>Eukaryota</taxon>
        <taxon>Fungi</taxon>
        <taxon>Dikarya</taxon>
        <taxon>Ascomycota</taxon>
        <taxon>Pezizomycotina</taxon>
        <taxon>Dothideomycetes</taxon>
        <taxon>Pleosporomycetidae</taxon>
        <taxon>Venturiales</taxon>
        <taxon>Venturiaceae</taxon>
        <taxon>Venturia</taxon>
    </lineage>
</organism>
<protein>
    <submittedName>
        <fullName evidence="2">Uncharacterized protein</fullName>
    </submittedName>
</protein>
<gene>
    <name evidence="2" type="ORF">EG328_009385</name>
</gene>
<accession>A0A8H3U0M7</accession>
<feature type="non-terminal residue" evidence="2">
    <location>
        <position position="1"/>
    </location>
</feature>
<proteinExistence type="predicted"/>
<dbReference type="Proteomes" id="UP000447873">
    <property type="component" value="Unassembled WGS sequence"/>
</dbReference>
<dbReference type="AlphaFoldDB" id="A0A8H3U0M7"/>
<reference evidence="2 3" key="1">
    <citation type="submission" date="2018-12" db="EMBL/GenBank/DDBJ databases">
        <title>Venturia inaequalis Genome Resource.</title>
        <authorList>
            <person name="Lichtner F.J."/>
        </authorList>
    </citation>
    <scope>NUCLEOTIDE SEQUENCE [LARGE SCALE GENOMIC DNA]</scope>
    <source>
        <strain evidence="2 3">120213</strain>
    </source>
</reference>